<dbReference type="EMBL" id="FQXJ01000013">
    <property type="protein sequence ID" value="SHI25869.1"/>
    <property type="molecule type" value="Genomic_DNA"/>
</dbReference>
<dbReference type="FunFam" id="1.10.45.10:FF:000001">
    <property type="entry name" value="D-lactate dehydrogenase mitochondrial"/>
    <property type="match status" value="1"/>
</dbReference>
<accession>A0A1M5ZP13</accession>
<keyword evidence="8" id="KW-1185">Reference proteome</keyword>
<evidence type="ECO:0000259" key="6">
    <source>
        <dbReference type="PROSITE" id="PS51387"/>
    </source>
</evidence>
<reference evidence="8" key="1">
    <citation type="submission" date="2016-11" db="EMBL/GenBank/DDBJ databases">
        <authorList>
            <person name="Varghese N."/>
            <person name="Submissions S."/>
        </authorList>
    </citation>
    <scope>NUCLEOTIDE SEQUENCE [LARGE SCALE GENOMIC DNA]</scope>
    <source>
        <strain evidence="8">DSM 15449</strain>
    </source>
</reference>
<dbReference type="SUPFAM" id="SSF55103">
    <property type="entry name" value="FAD-linked oxidases, C-terminal domain"/>
    <property type="match status" value="1"/>
</dbReference>
<evidence type="ECO:0000256" key="5">
    <source>
        <dbReference type="ARBA" id="ARBA00023002"/>
    </source>
</evidence>
<dbReference type="Gene3D" id="3.30.43.10">
    <property type="entry name" value="Uridine Diphospho-n-acetylenolpyruvylglucosamine Reductase, domain 2"/>
    <property type="match status" value="1"/>
</dbReference>
<dbReference type="Gene3D" id="3.30.465.10">
    <property type="match status" value="1"/>
</dbReference>
<dbReference type="InterPro" id="IPR036318">
    <property type="entry name" value="FAD-bd_PCMH-like_sf"/>
</dbReference>
<protein>
    <submittedName>
        <fullName evidence="7">Glycolate oxidase</fullName>
    </submittedName>
</protein>
<dbReference type="InterPro" id="IPR051914">
    <property type="entry name" value="FAD-linked_OxidoTrans_Type4"/>
</dbReference>
<comment type="similarity">
    <text evidence="2">Belongs to the FAD-binding oxidoreductase/transferase type 4 family.</text>
</comment>
<dbReference type="InterPro" id="IPR016166">
    <property type="entry name" value="FAD-bd_PCMH"/>
</dbReference>
<evidence type="ECO:0000256" key="3">
    <source>
        <dbReference type="ARBA" id="ARBA00022630"/>
    </source>
</evidence>
<dbReference type="SUPFAM" id="SSF56176">
    <property type="entry name" value="FAD-binding/transporter-associated domain-like"/>
    <property type="match status" value="1"/>
</dbReference>
<dbReference type="PANTHER" id="PTHR42934">
    <property type="entry name" value="GLYCOLATE OXIDASE SUBUNIT GLCD"/>
    <property type="match status" value="1"/>
</dbReference>
<dbReference type="STRING" id="1121420.SAMN02746098_03491"/>
<dbReference type="FunFam" id="3.30.70.2740:FF:000001">
    <property type="entry name" value="D-lactate dehydrogenase mitochondrial"/>
    <property type="match status" value="1"/>
</dbReference>
<evidence type="ECO:0000256" key="1">
    <source>
        <dbReference type="ARBA" id="ARBA00001974"/>
    </source>
</evidence>
<dbReference type="PANTHER" id="PTHR42934:SF3">
    <property type="entry name" value="D-LACTATE DEHYDROGENASE"/>
    <property type="match status" value="1"/>
</dbReference>
<evidence type="ECO:0000256" key="2">
    <source>
        <dbReference type="ARBA" id="ARBA00008000"/>
    </source>
</evidence>
<feature type="domain" description="FAD-binding PCMH-type" evidence="6">
    <location>
        <begin position="43"/>
        <end position="223"/>
    </location>
</feature>
<name>A0A1M5ZP13_9FIRM</name>
<dbReference type="Pfam" id="PF01565">
    <property type="entry name" value="FAD_binding_4"/>
    <property type="match status" value="1"/>
</dbReference>
<dbReference type="InterPro" id="IPR006094">
    <property type="entry name" value="Oxid_FAD_bind_N"/>
</dbReference>
<proteinExistence type="inferred from homology"/>
<dbReference type="AlphaFoldDB" id="A0A1M5ZP13"/>
<keyword evidence="4" id="KW-0274">FAD</keyword>
<sequence>MGQEEWGGLRMSEIVQALTKIVDSENLLLELEDRMCYSYDGTFRTFLPDYIARPKNTQEIQEIVKVAVAFKTPLYTRGTGTGLSGGSVPVKGGIVMDLTRLNRILEIDAKNLVAIVEPGVITGDLHKAVEALGLYYPPDPASLKTCTMGGNVAEGAGGPRAIKYGVTRDYVMGLEVVTAAGELIRVGGRTVKNVSGYDLTRLFVGSEGTLGVITQIIVKLIPKPEAKKTIMSMFPKLDGAADTVPQIIAKGIIPAALEIMDDLAINCVENHLHMGLPRDSEAVLLIELDGDKEVVEKQAPIIAQICQDNGASEVRVAQNDAESEDLWKARRAVSAAIVQLNPTKVAEDATVPRTMIPEMIRRLKKIAAKYNLPMPIYGHAGDGNLHPNILTDRHNPEEMERVEKAVEEIFKTTVELGGTLSGEHGIGLMKAPFMKLQFTPEEIHYFREIKKVFDPQNILNPGKIFGGEESERLFTSQEGN</sequence>
<dbReference type="InterPro" id="IPR016164">
    <property type="entry name" value="FAD-linked_Oxase-like_C"/>
</dbReference>
<dbReference type="Gene3D" id="3.30.70.2740">
    <property type="match status" value="1"/>
</dbReference>
<dbReference type="InterPro" id="IPR016171">
    <property type="entry name" value="Vanillyl_alc_oxidase_C-sub2"/>
</dbReference>
<dbReference type="Proteomes" id="UP000183954">
    <property type="component" value="Unassembled WGS sequence"/>
</dbReference>
<evidence type="ECO:0000256" key="4">
    <source>
        <dbReference type="ARBA" id="ARBA00022827"/>
    </source>
</evidence>
<dbReference type="Gene3D" id="3.30.70.2190">
    <property type="match status" value="1"/>
</dbReference>
<evidence type="ECO:0000313" key="8">
    <source>
        <dbReference type="Proteomes" id="UP000183954"/>
    </source>
</evidence>
<comment type="cofactor">
    <cofactor evidence="1">
        <name>FAD</name>
        <dbReference type="ChEBI" id="CHEBI:57692"/>
    </cofactor>
</comment>
<dbReference type="InterPro" id="IPR016167">
    <property type="entry name" value="FAD-bd_PCMH_sub1"/>
</dbReference>
<dbReference type="InterPro" id="IPR004113">
    <property type="entry name" value="FAD-bd_oxidored_4_C"/>
</dbReference>
<keyword evidence="5" id="KW-0560">Oxidoreductase</keyword>
<dbReference type="InterPro" id="IPR016169">
    <property type="entry name" value="FAD-bd_PCMH_sub2"/>
</dbReference>
<organism evidence="7 8">
    <name type="scientific">Desulfosporosinus lacus DSM 15449</name>
    <dbReference type="NCBI Taxonomy" id="1121420"/>
    <lineage>
        <taxon>Bacteria</taxon>
        <taxon>Bacillati</taxon>
        <taxon>Bacillota</taxon>
        <taxon>Clostridia</taxon>
        <taxon>Eubacteriales</taxon>
        <taxon>Desulfitobacteriaceae</taxon>
        <taxon>Desulfosporosinus</taxon>
    </lineage>
</organism>
<keyword evidence="3" id="KW-0285">Flavoprotein</keyword>
<evidence type="ECO:0000313" key="7">
    <source>
        <dbReference type="EMBL" id="SHI25869.1"/>
    </source>
</evidence>
<dbReference type="GO" id="GO:0071949">
    <property type="term" value="F:FAD binding"/>
    <property type="evidence" value="ECO:0007669"/>
    <property type="project" value="InterPro"/>
</dbReference>
<gene>
    <name evidence="7" type="ORF">SAMN02746098_03491</name>
</gene>
<dbReference type="Gene3D" id="1.10.45.10">
    <property type="entry name" value="Vanillyl-alcohol Oxidase, Chain A, domain 4"/>
    <property type="match status" value="1"/>
</dbReference>
<dbReference type="Pfam" id="PF02913">
    <property type="entry name" value="FAD-oxidase_C"/>
    <property type="match status" value="1"/>
</dbReference>
<dbReference type="PROSITE" id="PS51387">
    <property type="entry name" value="FAD_PCMH"/>
    <property type="match status" value="1"/>
</dbReference>
<dbReference type="GO" id="GO:0016491">
    <property type="term" value="F:oxidoreductase activity"/>
    <property type="evidence" value="ECO:0007669"/>
    <property type="project" value="UniProtKB-KW"/>
</dbReference>